<dbReference type="PANTHER" id="PTHR30419:SF8">
    <property type="entry name" value="NITROGEN ASSIMILATION TRANSCRIPTIONAL ACTIVATOR-RELATED"/>
    <property type="match status" value="1"/>
</dbReference>
<name>I7J2R2_9LACO</name>
<keyword evidence="4" id="KW-0804">Transcription</keyword>
<dbReference type="EMBL" id="CAKC01000045">
    <property type="protein sequence ID" value="CCI87017.1"/>
    <property type="molecule type" value="Genomic_DNA"/>
</dbReference>
<dbReference type="InterPro" id="IPR036390">
    <property type="entry name" value="WH_DNA-bd_sf"/>
</dbReference>
<comment type="caution">
    <text evidence="6">The sequence shown here is derived from an EMBL/GenBank/DDBJ whole genome shotgun (WGS) entry which is preliminary data.</text>
</comment>
<evidence type="ECO:0000256" key="2">
    <source>
        <dbReference type="ARBA" id="ARBA00023015"/>
    </source>
</evidence>
<comment type="similarity">
    <text evidence="1">Belongs to the LysR transcriptional regulatory family.</text>
</comment>
<dbReference type="Gene3D" id="1.10.10.10">
    <property type="entry name" value="Winged helix-like DNA-binding domain superfamily/Winged helix DNA-binding domain"/>
    <property type="match status" value="1"/>
</dbReference>
<keyword evidence="3" id="KW-0238">DNA-binding</keyword>
<gene>
    <name evidence="6" type="ORF">BN52_01950</name>
    <name evidence="7" type="ORF">FC38_GL001235</name>
</gene>
<dbReference type="PATRIC" id="fig|1423751.3.peg.1276"/>
<evidence type="ECO:0000313" key="9">
    <source>
        <dbReference type="Proteomes" id="UP000051521"/>
    </source>
</evidence>
<dbReference type="GO" id="GO:0005829">
    <property type="term" value="C:cytosol"/>
    <property type="evidence" value="ECO:0007669"/>
    <property type="project" value="TreeGrafter"/>
</dbReference>
<dbReference type="Pfam" id="PF03466">
    <property type="entry name" value="LysR_substrate"/>
    <property type="match status" value="1"/>
</dbReference>
<evidence type="ECO:0000313" key="8">
    <source>
        <dbReference type="Proteomes" id="UP000009326"/>
    </source>
</evidence>
<reference evidence="7 9" key="2">
    <citation type="journal article" date="2015" name="Genome Announc.">
        <title>Expanding the biotechnology potential of lactobacilli through comparative genomics of 213 strains and associated genera.</title>
        <authorList>
            <person name="Sun Z."/>
            <person name="Harris H.M."/>
            <person name="McCann A."/>
            <person name="Guo C."/>
            <person name="Argimon S."/>
            <person name="Zhang W."/>
            <person name="Yang X."/>
            <person name="Jeffery I.B."/>
            <person name="Cooney J.C."/>
            <person name="Kagawa T.F."/>
            <person name="Liu W."/>
            <person name="Song Y."/>
            <person name="Salvetti E."/>
            <person name="Wrobel A."/>
            <person name="Rasinkangas P."/>
            <person name="Parkhill J."/>
            <person name="Rea M.C."/>
            <person name="O'Sullivan O."/>
            <person name="Ritari J."/>
            <person name="Douillard F.P."/>
            <person name="Paul Ross R."/>
            <person name="Yang R."/>
            <person name="Briner A.E."/>
            <person name="Felis G.E."/>
            <person name="de Vos W.M."/>
            <person name="Barrangou R."/>
            <person name="Klaenhammer T.R."/>
            <person name="Caufield P.W."/>
            <person name="Cui Y."/>
            <person name="Zhang H."/>
            <person name="O'Toole P.W."/>
        </authorList>
    </citation>
    <scope>NUCLEOTIDE SEQUENCE [LARGE SCALE GENOMIC DNA]</scope>
    <source>
        <strain evidence="7 9">DSM 23908</strain>
    </source>
</reference>
<keyword evidence="2" id="KW-0805">Transcription regulation</keyword>
<dbReference type="Proteomes" id="UP000051521">
    <property type="component" value="Unassembled WGS sequence"/>
</dbReference>
<dbReference type="STRING" id="1423751.FC38_GL001235"/>
<dbReference type="SUPFAM" id="SSF53850">
    <property type="entry name" value="Periplasmic binding protein-like II"/>
    <property type="match status" value="1"/>
</dbReference>
<dbReference type="PANTHER" id="PTHR30419">
    <property type="entry name" value="HTH-TYPE TRANSCRIPTIONAL REGULATOR YBHD"/>
    <property type="match status" value="1"/>
</dbReference>
<evidence type="ECO:0000256" key="3">
    <source>
        <dbReference type="ARBA" id="ARBA00023125"/>
    </source>
</evidence>
<organism evidence="6 8">
    <name type="scientific">Lactobacillus gigeriorum DSM 23908 = CRBIP 24.85</name>
    <dbReference type="NCBI Taxonomy" id="1423751"/>
    <lineage>
        <taxon>Bacteria</taxon>
        <taxon>Bacillati</taxon>
        <taxon>Bacillota</taxon>
        <taxon>Bacilli</taxon>
        <taxon>Lactobacillales</taxon>
        <taxon>Lactobacillaceae</taxon>
        <taxon>Lactobacillus</taxon>
    </lineage>
</organism>
<dbReference type="InterPro" id="IPR036388">
    <property type="entry name" value="WH-like_DNA-bd_sf"/>
</dbReference>
<dbReference type="Pfam" id="PF00126">
    <property type="entry name" value="HTH_1"/>
    <property type="match status" value="1"/>
</dbReference>
<dbReference type="AlphaFoldDB" id="I7J2R2"/>
<dbReference type="PROSITE" id="PS50931">
    <property type="entry name" value="HTH_LYSR"/>
    <property type="match status" value="1"/>
</dbReference>
<dbReference type="Gene3D" id="3.40.190.290">
    <property type="match status" value="1"/>
</dbReference>
<evidence type="ECO:0000259" key="5">
    <source>
        <dbReference type="PROSITE" id="PS50931"/>
    </source>
</evidence>
<dbReference type="CDD" id="cd05466">
    <property type="entry name" value="PBP2_LTTR_substrate"/>
    <property type="match status" value="1"/>
</dbReference>
<evidence type="ECO:0000256" key="1">
    <source>
        <dbReference type="ARBA" id="ARBA00009437"/>
    </source>
</evidence>
<proteinExistence type="inferred from homology"/>
<sequence length="294" mass="33887">MDIRQLTYFLTIADMQNYSHAAKLLYVSQPALKQAISKMEEELHTQLFIYNNHHLQLTDSGQILYQRGKPLVNQFNQLVHDIQSHDVETRQVLTVGVNFLTMIQFMDQISRFIRRYPNVDLHIVQGGSIKLQHMLADNQIDVGIISFPQVEQSIIIDTFPVEESCYHGAIVMPETHPLAKLEKIKFKDLKGYNIVTLSTNFAVGEFTKRRCQEYGFSRQIIYTHDDFEMLLHSLGLLDAVAVLPIELKDATHIKGLHWIQLTDSQNLYRQGIAYRKASSDNAVIINQFIDSIRN</sequence>
<dbReference type="PRINTS" id="PR00039">
    <property type="entry name" value="HTHLYSR"/>
</dbReference>
<dbReference type="GO" id="GO:0003677">
    <property type="term" value="F:DNA binding"/>
    <property type="evidence" value="ECO:0007669"/>
    <property type="project" value="UniProtKB-KW"/>
</dbReference>
<evidence type="ECO:0000256" key="4">
    <source>
        <dbReference type="ARBA" id="ARBA00023163"/>
    </source>
</evidence>
<evidence type="ECO:0000313" key="7">
    <source>
        <dbReference type="EMBL" id="KRN09990.1"/>
    </source>
</evidence>
<dbReference type="Proteomes" id="UP000009326">
    <property type="component" value="Unassembled WGS sequence"/>
</dbReference>
<keyword evidence="9" id="KW-1185">Reference proteome</keyword>
<evidence type="ECO:0000313" key="6">
    <source>
        <dbReference type="EMBL" id="CCI87017.1"/>
    </source>
</evidence>
<feature type="domain" description="HTH lysR-type" evidence="5">
    <location>
        <begin position="1"/>
        <end position="58"/>
    </location>
</feature>
<dbReference type="InterPro" id="IPR005119">
    <property type="entry name" value="LysR_subst-bd"/>
</dbReference>
<protein>
    <submittedName>
        <fullName evidence="6">Transcriptional regulator, LysR family</fullName>
    </submittedName>
</protein>
<dbReference type="InterPro" id="IPR050950">
    <property type="entry name" value="HTH-type_LysR_regulators"/>
</dbReference>
<reference evidence="6 8" key="1">
    <citation type="submission" date="2012-06" db="EMBL/GenBank/DDBJ databases">
        <title>Draft genome sequence of Lactobacillus gigeriorum CRBIP 24.85T, isolated from chicken crop.</title>
        <authorList>
            <person name="Cousin S."/>
            <person name="Ma L."/>
            <person name="Creno S."/>
            <person name="Clermont D."/>
            <person name="Loux V."/>
            <person name="Bizet C."/>
            <person name="Bouchier C."/>
        </authorList>
    </citation>
    <scope>NUCLEOTIDE SEQUENCE [LARGE SCALE GENOMIC DNA]</scope>
    <source>
        <strain evidence="8">CRBIP 24.85T</strain>
        <strain evidence="6">Type strain: CRBIP 24.85</strain>
    </source>
</reference>
<dbReference type="InterPro" id="IPR000847">
    <property type="entry name" value="LysR_HTH_N"/>
</dbReference>
<dbReference type="GO" id="GO:0003700">
    <property type="term" value="F:DNA-binding transcription factor activity"/>
    <property type="evidence" value="ECO:0007669"/>
    <property type="project" value="InterPro"/>
</dbReference>
<dbReference type="OrthoDB" id="9803735at2"/>
<dbReference type="RefSeq" id="WP_008473123.1">
    <property type="nucleotide sequence ID" value="NZ_AYZO01000036.1"/>
</dbReference>
<dbReference type="EMBL" id="AYZO01000036">
    <property type="protein sequence ID" value="KRN09990.1"/>
    <property type="molecule type" value="Genomic_DNA"/>
</dbReference>
<accession>I7J2R2</accession>
<dbReference type="SUPFAM" id="SSF46785">
    <property type="entry name" value="Winged helix' DNA-binding domain"/>
    <property type="match status" value="1"/>
</dbReference>